<evidence type="ECO:0000259" key="8">
    <source>
        <dbReference type="PROSITE" id="PS50893"/>
    </source>
</evidence>
<dbReference type="GO" id="GO:0042883">
    <property type="term" value="P:cysteine transport"/>
    <property type="evidence" value="ECO:0007669"/>
    <property type="project" value="InterPro"/>
</dbReference>
<keyword evidence="4 10" id="KW-0067">ATP-binding</keyword>
<dbReference type="STRING" id="1852522.SAMN06295960_2583"/>
<dbReference type="FunFam" id="3.40.50.300:FF:001542">
    <property type="entry name" value="Thiol reductant ABC exporter subunit CydD"/>
    <property type="match status" value="1"/>
</dbReference>
<dbReference type="SUPFAM" id="SSF52540">
    <property type="entry name" value="P-loop containing nucleoside triphosphate hydrolases"/>
    <property type="match status" value="1"/>
</dbReference>
<keyword evidence="11" id="KW-1185">Reference proteome</keyword>
<feature type="domain" description="ABC transmembrane type-1" evidence="9">
    <location>
        <begin position="15"/>
        <end position="297"/>
    </location>
</feature>
<dbReference type="GO" id="GO:0005886">
    <property type="term" value="C:plasma membrane"/>
    <property type="evidence" value="ECO:0007669"/>
    <property type="project" value="UniProtKB-SubCell"/>
</dbReference>
<accession>A0A1X7KSA6</accession>
<dbReference type="InterPro" id="IPR039421">
    <property type="entry name" value="Type_1_exporter"/>
</dbReference>
<feature type="transmembrane region" description="Helical" evidence="7">
    <location>
        <begin position="12"/>
        <end position="33"/>
    </location>
</feature>
<evidence type="ECO:0000256" key="7">
    <source>
        <dbReference type="SAM" id="Phobius"/>
    </source>
</evidence>
<dbReference type="InterPro" id="IPR003593">
    <property type="entry name" value="AAA+_ATPase"/>
</dbReference>
<dbReference type="OrthoDB" id="9806127at2"/>
<dbReference type="GO" id="GO:0005524">
    <property type="term" value="F:ATP binding"/>
    <property type="evidence" value="ECO:0007669"/>
    <property type="project" value="UniProtKB-KW"/>
</dbReference>
<gene>
    <name evidence="10" type="ORF">SAMN06295960_2583</name>
</gene>
<dbReference type="PANTHER" id="PTHR24221">
    <property type="entry name" value="ATP-BINDING CASSETTE SUB-FAMILY B"/>
    <property type="match status" value="1"/>
</dbReference>
<feature type="transmembrane region" description="Helical" evidence="7">
    <location>
        <begin position="129"/>
        <end position="147"/>
    </location>
</feature>
<protein>
    <submittedName>
        <fullName evidence="10">ATP-binding cassette, subfamily C, CydD</fullName>
    </submittedName>
</protein>
<dbReference type="GO" id="GO:0016887">
    <property type="term" value="F:ATP hydrolysis activity"/>
    <property type="evidence" value="ECO:0007669"/>
    <property type="project" value="InterPro"/>
</dbReference>
<evidence type="ECO:0000256" key="3">
    <source>
        <dbReference type="ARBA" id="ARBA00022741"/>
    </source>
</evidence>
<evidence type="ECO:0000313" key="10">
    <source>
        <dbReference type="EMBL" id="SMG43652.1"/>
    </source>
</evidence>
<dbReference type="RefSeq" id="WP_085494766.1">
    <property type="nucleotide sequence ID" value="NZ_FXAZ01000003.1"/>
</dbReference>
<dbReference type="PROSITE" id="PS50929">
    <property type="entry name" value="ABC_TM1F"/>
    <property type="match status" value="1"/>
</dbReference>
<feature type="transmembrane region" description="Helical" evidence="7">
    <location>
        <begin position="234"/>
        <end position="259"/>
    </location>
</feature>
<dbReference type="Pfam" id="PF00664">
    <property type="entry name" value="ABC_membrane"/>
    <property type="match status" value="1"/>
</dbReference>
<dbReference type="AlphaFoldDB" id="A0A1X7KSA6"/>
<comment type="subcellular location">
    <subcellularLocation>
        <location evidence="1">Cell membrane</location>
        <topology evidence="1">Multi-pass membrane protein</topology>
    </subcellularLocation>
</comment>
<dbReference type="SMART" id="SM00382">
    <property type="entry name" value="AAA"/>
    <property type="match status" value="1"/>
</dbReference>
<dbReference type="Gene3D" id="1.20.1560.10">
    <property type="entry name" value="ABC transporter type 1, transmembrane domain"/>
    <property type="match status" value="1"/>
</dbReference>
<evidence type="ECO:0000313" key="11">
    <source>
        <dbReference type="Proteomes" id="UP000193834"/>
    </source>
</evidence>
<evidence type="ECO:0000256" key="5">
    <source>
        <dbReference type="ARBA" id="ARBA00022989"/>
    </source>
</evidence>
<keyword evidence="6 7" id="KW-0472">Membrane</keyword>
<dbReference type="GO" id="GO:0034040">
    <property type="term" value="F:ATPase-coupled lipid transmembrane transporter activity"/>
    <property type="evidence" value="ECO:0007669"/>
    <property type="project" value="TreeGrafter"/>
</dbReference>
<dbReference type="NCBIfam" id="TIGR02857">
    <property type="entry name" value="CydD"/>
    <property type="match status" value="1"/>
</dbReference>
<dbReference type="Proteomes" id="UP000193834">
    <property type="component" value="Unassembled WGS sequence"/>
</dbReference>
<evidence type="ECO:0000256" key="2">
    <source>
        <dbReference type="ARBA" id="ARBA00022692"/>
    </source>
</evidence>
<dbReference type="SUPFAM" id="SSF90123">
    <property type="entry name" value="ABC transporter transmembrane region"/>
    <property type="match status" value="1"/>
</dbReference>
<dbReference type="PANTHER" id="PTHR24221:SF614">
    <property type="entry name" value="GLUTATHIONE_L-CYSTEINE TRANSPORT SYSTEM ATP-BINDING_PERMEASE PROTEIN CYDC"/>
    <property type="match status" value="1"/>
</dbReference>
<dbReference type="GO" id="GO:0140359">
    <property type="term" value="F:ABC-type transporter activity"/>
    <property type="evidence" value="ECO:0007669"/>
    <property type="project" value="InterPro"/>
</dbReference>
<feature type="transmembrane region" description="Helical" evidence="7">
    <location>
        <begin position="153"/>
        <end position="176"/>
    </location>
</feature>
<dbReference type="InterPro" id="IPR011527">
    <property type="entry name" value="ABC1_TM_dom"/>
</dbReference>
<keyword evidence="2 7" id="KW-0812">Transmembrane</keyword>
<feature type="domain" description="ABC transporter" evidence="8">
    <location>
        <begin position="388"/>
        <end position="623"/>
    </location>
</feature>
<reference evidence="10 11" key="1">
    <citation type="submission" date="2017-04" db="EMBL/GenBank/DDBJ databases">
        <authorList>
            <person name="Afonso C.L."/>
            <person name="Miller P.J."/>
            <person name="Scott M.A."/>
            <person name="Spackman E."/>
            <person name="Goraichik I."/>
            <person name="Dimitrov K.M."/>
            <person name="Suarez D.L."/>
            <person name="Swayne D.E."/>
        </authorList>
    </citation>
    <scope>NUCLEOTIDE SEQUENCE [LARGE SCALE GENOMIC DNA]</scope>
    <source>
        <strain evidence="10 11">11</strain>
    </source>
</reference>
<sequence>MGKGLRFHGIRQTQLIIALLTVIQSGSILYMAMGLAKVISQLFAGSSLQEQSGWISIFLAAFAIRQLTNVLIQRISYRYAEKTGKELRRTLMEKLFRFGPRLAKSEGTGNLVTLVLDGFSQFRTFLELFLPRMMSTAITPIIVWVYILMQDWIAALILAVTMPILIAFMILLGLAAKKQMDRQWESYRVLSNHFVDSLRGLETLKMLGLSKRHSESIERVSDSYRSATMKTLRVAFLSSFALDFFTMLSVASVAVSLGIRLIEGTMLLEPALLVLILAPEYFLPVRMMGADYHATLKGKEAGKAIQDLIDEASKQDRTEEAVLGTGEELLALHSAGRGAAGLAASQQAATDGQSGISSGAAKSNADQHCSNRPVLASSSWTWQEDSVLRLAQIGVKHQEEGPASIEDITLELTGKRRIGVIGSSGAGKSTLIDVLGGFLHPTSGSVMTAGRKLSTLGLEGWREQITYIPQQPYLFSSTLRENVGFYDPKASEAEIKAAIAKAGLAEVAAGLPEGLDTPIGSGGRRLSGGQEQRVALARAFLGNRPIMLLDEPTAHLDIETEYELKQTMLPLFDDKLVILATHRLHWMLDMDMIIVMDHGRIAEMGTHEELLAKNGVYTELIRAQEEGWT</sequence>
<name>A0A1X7KSA6_9BACL</name>
<organism evidence="10 11">
    <name type="scientific">Paenibacillus aquistagni</name>
    <dbReference type="NCBI Taxonomy" id="1852522"/>
    <lineage>
        <taxon>Bacteria</taxon>
        <taxon>Bacillati</taxon>
        <taxon>Bacillota</taxon>
        <taxon>Bacilli</taxon>
        <taxon>Bacillales</taxon>
        <taxon>Paenibacillaceae</taxon>
        <taxon>Paenibacillus</taxon>
    </lineage>
</organism>
<dbReference type="CDD" id="cd18584">
    <property type="entry name" value="ABC_6TM_AarD_CydD"/>
    <property type="match status" value="1"/>
</dbReference>
<proteinExistence type="predicted"/>
<evidence type="ECO:0000256" key="6">
    <source>
        <dbReference type="ARBA" id="ARBA00023136"/>
    </source>
</evidence>
<dbReference type="PROSITE" id="PS50893">
    <property type="entry name" value="ABC_TRANSPORTER_2"/>
    <property type="match status" value="1"/>
</dbReference>
<evidence type="ECO:0000259" key="9">
    <source>
        <dbReference type="PROSITE" id="PS50929"/>
    </source>
</evidence>
<dbReference type="InterPro" id="IPR036640">
    <property type="entry name" value="ABC1_TM_sf"/>
</dbReference>
<dbReference type="InterPro" id="IPR014216">
    <property type="entry name" value="ABC_transptr_CydD"/>
</dbReference>
<keyword evidence="5 7" id="KW-1133">Transmembrane helix</keyword>
<dbReference type="Pfam" id="PF00005">
    <property type="entry name" value="ABC_tran"/>
    <property type="match status" value="1"/>
</dbReference>
<dbReference type="InterPro" id="IPR027417">
    <property type="entry name" value="P-loop_NTPase"/>
</dbReference>
<dbReference type="EMBL" id="FXAZ01000003">
    <property type="protein sequence ID" value="SMG43652.1"/>
    <property type="molecule type" value="Genomic_DNA"/>
</dbReference>
<dbReference type="InterPro" id="IPR003439">
    <property type="entry name" value="ABC_transporter-like_ATP-bd"/>
</dbReference>
<keyword evidence="3" id="KW-0547">Nucleotide-binding</keyword>
<feature type="transmembrane region" description="Helical" evidence="7">
    <location>
        <begin position="53"/>
        <end position="72"/>
    </location>
</feature>
<dbReference type="Gene3D" id="3.40.50.300">
    <property type="entry name" value="P-loop containing nucleotide triphosphate hydrolases"/>
    <property type="match status" value="1"/>
</dbReference>
<evidence type="ECO:0000256" key="4">
    <source>
        <dbReference type="ARBA" id="ARBA00022840"/>
    </source>
</evidence>
<evidence type="ECO:0000256" key="1">
    <source>
        <dbReference type="ARBA" id="ARBA00004651"/>
    </source>
</evidence>